<name>A0A7J7R305_RHIFE</name>
<dbReference type="GO" id="GO:0005739">
    <property type="term" value="C:mitochondrion"/>
    <property type="evidence" value="ECO:0007669"/>
    <property type="project" value="UniProtKB-SubCell"/>
</dbReference>
<proteinExistence type="predicted"/>
<organism evidence="10 11">
    <name type="scientific">Rhinolophus ferrumequinum</name>
    <name type="common">Greater horseshoe bat</name>
    <dbReference type="NCBI Taxonomy" id="59479"/>
    <lineage>
        <taxon>Eukaryota</taxon>
        <taxon>Metazoa</taxon>
        <taxon>Chordata</taxon>
        <taxon>Craniata</taxon>
        <taxon>Vertebrata</taxon>
        <taxon>Euteleostomi</taxon>
        <taxon>Mammalia</taxon>
        <taxon>Eutheria</taxon>
        <taxon>Laurasiatheria</taxon>
        <taxon>Chiroptera</taxon>
        <taxon>Yinpterochiroptera</taxon>
        <taxon>Rhinolophoidea</taxon>
        <taxon>Rhinolophidae</taxon>
        <taxon>Rhinolophinae</taxon>
        <taxon>Rhinolophus</taxon>
    </lineage>
</organism>
<dbReference type="FunFam" id="3.30.530.20:FF:000016">
    <property type="entry name" value="StAR-related lipid transfer protein 7, mitochondrial"/>
    <property type="match status" value="1"/>
</dbReference>
<dbReference type="InterPro" id="IPR023393">
    <property type="entry name" value="START-like_dom_sf"/>
</dbReference>
<dbReference type="InterPro" id="IPR051213">
    <property type="entry name" value="START_lipid_transfer"/>
</dbReference>
<comment type="subcellular location">
    <subcellularLocation>
        <location evidence="1">Mitochondrion</location>
    </subcellularLocation>
</comment>
<dbReference type="InterPro" id="IPR041949">
    <property type="entry name" value="START_STARD7"/>
</dbReference>
<dbReference type="EMBL" id="JACAGC010000032">
    <property type="protein sequence ID" value="KAF6270482.1"/>
    <property type="molecule type" value="Genomic_DNA"/>
</dbReference>
<keyword evidence="4" id="KW-0496">Mitochondrion</keyword>
<dbReference type="PROSITE" id="PS50848">
    <property type="entry name" value="START"/>
    <property type="match status" value="1"/>
</dbReference>
<feature type="region of interest" description="Disordered" evidence="8">
    <location>
        <begin position="117"/>
        <end position="145"/>
    </location>
</feature>
<evidence type="ECO:0000256" key="5">
    <source>
        <dbReference type="ARBA" id="ARBA00053168"/>
    </source>
</evidence>
<keyword evidence="3" id="KW-0175">Coiled coil</keyword>
<dbReference type="CDD" id="cd08911">
    <property type="entry name" value="START_STARD7-like"/>
    <property type="match status" value="1"/>
</dbReference>
<dbReference type="Gene3D" id="3.30.530.20">
    <property type="match status" value="1"/>
</dbReference>
<dbReference type="PANTHER" id="PTHR19308:SF8">
    <property type="entry name" value="STAR-RELATED LIPID TRANSFER PROTEIN 7, MITOCHONDRIAL"/>
    <property type="match status" value="1"/>
</dbReference>
<protein>
    <recommendedName>
        <fullName evidence="6">StAR-related lipid transfer protein 7, mitochondrial</fullName>
    </recommendedName>
    <alternativeName>
        <fullName evidence="7">START domain-containing protein 7</fullName>
    </alternativeName>
</protein>
<gene>
    <name evidence="10" type="ORF">mRhiFer1_016261</name>
</gene>
<comment type="caution">
    <text evidence="10">The sequence shown here is derived from an EMBL/GenBank/DDBJ whole genome shotgun (WGS) entry which is preliminary data.</text>
</comment>
<evidence type="ECO:0000313" key="11">
    <source>
        <dbReference type="Proteomes" id="UP000585614"/>
    </source>
</evidence>
<sequence>MFPRKLAAAAAAAAAAARAGPRGGGLLAVLANQCRFVTGLRVRRAQQIAQLYGRLYSDSARRVLLGRLWRRLRGRAGHASAMMAALAGVFVWDEERIQEEELQRSIDEMRRLEEMSTMFQSSGVDRHPPEPKPQTEGSEDSGAKAQPWEMVMEKKHFKLWRRPITGTPLYQYRVFGTYTDVTPRQFFNVQLDTEYRKKWDALVIKLEVIERDMVSGSEVLHWVTHFPYPMYSRDYVYVRRYSVDQENNVMVLVSRAVEHPSVPESPEFVRVRSYESQMVIRPHKSFDENGFDYLLTYSDNPQTVFPRYCVSWMVSSGMPDFLEKLHMATLKAKNMEIKVKDYMSSKPLEIGGEAKASSPSSERKSESSCGPARIEYA</sequence>
<evidence type="ECO:0000313" key="10">
    <source>
        <dbReference type="EMBL" id="KAF6270482.1"/>
    </source>
</evidence>
<evidence type="ECO:0000259" key="9">
    <source>
        <dbReference type="PROSITE" id="PS50848"/>
    </source>
</evidence>
<accession>A0A7J7R305</accession>
<evidence type="ECO:0000256" key="6">
    <source>
        <dbReference type="ARBA" id="ARBA00069252"/>
    </source>
</evidence>
<evidence type="ECO:0000256" key="1">
    <source>
        <dbReference type="ARBA" id="ARBA00004173"/>
    </source>
</evidence>
<dbReference type="GO" id="GO:0008289">
    <property type="term" value="F:lipid binding"/>
    <property type="evidence" value="ECO:0007669"/>
    <property type="project" value="InterPro"/>
</dbReference>
<dbReference type="Pfam" id="PF01852">
    <property type="entry name" value="START"/>
    <property type="match status" value="1"/>
</dbReference>
<evidence type="ECO:0000256" key="7">
    <source>
        <dbReference type="ARBA" id="ARBA00079053"/>
    </source>
</evidence>
<dbReference type="PANTHER" id="PTHR19308">
    <property type="entry name" value="PHOSPHATIDYLCHOLINE TRANSFER PROTEIN"/>
    <property type="match status" value="1"/>
</dbReference>
<evidence type="ECO:0000256" key="2">
    <source>
        <dbReference type="ARBA" id="ARBA00022946"/>
    </source>
</evidence>
<evidence type="ECO:0000256" key="8">
    <source>
        <dbReference type="SAM" id="MobiDB-lite"/>
    </source>
</evidence>
<feature type="domain" description="START" evidence="9">
    <location>
        <begin position="143"/>
        <end position="334"/>
    </location>
</feature>
<keyword evidence="2" id="KW-0809">Transit peptide</keyword>
<dbReference type="InterPro" id="IPR002913">
    <property type="entry name" value="START_lipid-bd_dom"/>
</dbReference>
<comment type="function">
    <text evidence="5">May play a protective role in mucosal tissues by preventing exaggerated allergic responses.</text>
</comment>
<dbReference type="SMART" id="SM00234">
    <property type="entry name" value="START"/>
    <property type="match status" value="1"/>
</dbReference>
<evidence type="ECO:0000256" key="4">
    <source>
        <dbReference type="ARBA" id="ARBA00023128"/>
    </source>
</evidence>
<dbReference type="SUPFAM" id="SSF55961">
    <property type="entry name" value="Bet v1-like"/>
    <property type="match status" value="1"/>
</dbReference>
<evidence type="ECO:0000256" key="3">
    <source>
        <dbReference type="ARBA" id="ARBA00023054"/>
    </source>
</evidence>
<dbReference type="AlphaFoldDB" id="A0A7J7R305"/>
<reference evidence="10 11" key="1">
    <citation type="journal article" date="2020" name="Nature">
        <title>Six reference-quality genomes reveal evolution of bat adaptations.</title>
        <authorList>
            <person name="Jebb D."/>
            <person name="Huang Z."/>
            <person name="Pippel M."/>
            <person name="Hughes G.M."/>
            <person name="Lavrichenko K."/>
            <person name="Devanna P."/>
            <person name="Winkler S."/>
            <person name="Jermiin L.S."/>
            <person name="Skirmuntt E.C."/>
            <person name="Katzourakis A."/>
            <person name="Burkitt-Gray L."/>
            <person name="Ray D.A."/>
            <person name="Sullivan K.A.M."/>
            <person name="Roscito J.G."/>
            <person name="Kirilenko B.M."/>
            <person name="Davalos L.M."/>
            <person name="Corthals A.P."/>
            <person name="Power M.L."/>
            <person name="Jones G."/>
            <person name="Ransome R.D."/>
            <person name="Dechmann D.K.N."/>
            <person name="Locatelli A.G."/>
            <person name="Puechmaille S.J."/>
            <person name="Fedrigo O."/>
            <person name="Jarvis E.D."/>
            <person name="Hiller M."/>
            <person name="Vernes S.C."/>
            <person name="Myers E.W."/>
            <person name="Teeling E.C."/>
        </authorList>
    </citation>
    <scope>NUCLEOTIDE SEQUENCE [LARGE SCALE GENOMIC DNA]</scope>
    <source>
        <strain evidence="10">MRhiFer1</strain>
        <tissue evidence="10">Lung</tissue>
    </source>
</reference>
<dbReference type="Proteomes" id="UP000585614">
    <property type="component" value="Unassembled WGS sequence"/>
</dbReference>
<feature type="region of interest" description="Disordered" evidence="8">
    <location>
        <begin position="350"/>
        <end position="377"/>
    </location>
</feature>